<dbReference type="AlphaFoldDB" id="A0AAJ6QTM0"/>
<dbReference type="Pfam" id="PF08416">
    <property type="entry name" value="PTB"/>
    <property type="match status" value="1"/>
</dbReference>
<comment type="similarity">
    <text evidence="1">Belongs to the PTEN phosphatase protein family.</text>
</comment>
<dbReference type="InterPro" id="IPR051484">
    <property type="entry name" value="Tensin_PTEN_phosphatase"/>
</dbReference>
<feature type="compositionally biased region" description="Low complexity" evidence="4">
    <location>
        <begin position="163"/>
        <end position="178"/>
    </location>
</feature>
<dbReference type="SUPFAM" id="SSF50729">
    <property type="entry name" value="PH domain-like"/>
    <property type="match status" value="1"/>
</dbReference>
<dbReference type="InterPro" id="IPR033929">
    <property type="entry name" value="Tensin_PTB"/>
</dbReference>
<dbReference type="KEGG" id="goe:100908647"/>
<feature type="region of interest" description="Disordered" evidence="4">
    <location>
        <begin position="146"/>
        <end position="213"/>
    </location>
</feature>
<dbReference type="CDD" id="cd01213">
    <property type="entry name" value="PTB_tensin"/>
    <property type="match status" value="1"/>
</dbReference>
<feature type="region of interest" description="Disordered" evidence="4">
    <location>
        <begin position="1"/>
        <end position="29"/>
    </location>
</feature>
<dbReference type="GeneID" id="100908647"/>
<sequence>MHPPAPLSPRNYYKYSPVSPTEASKPFHSRRTCSPFSYGIHPNSPVLQKRKMLAESSYVTEGVGKRPPGESDLRSIEPEYEYSPSNWLEWKKHILAQKQTDDDRNSYKRRTEGRLLNELKYSLDAETDGPGKPVVTIIKKDETMSRKIQPPQHAAHTMPYAQRAAISPRSPVASSPRPALKRQTSLPTRSTYAQLEREERMQREREEEFVRPTTPTRLIVPEIVRQMNEISDKQKQELERSESLKHRTRARTPPPFRRSQSRSPVNTLRSSSPERTYRSVSPHALATLHAVNESLLKTAEHLSASNEKLHRLTPERVSPPKLIIPVSSEPLNMPSSVTSAHWYRPNMTRDAAIEFLKDKPPGSFIVRDSTSYPGGYGLAMKVPDRGEHKTPEESVRHFLIEPAPGGVRVRGSDIEPIFGSLNALVYQHSLTPLSLPYRLLLTDAPIEPKSAEKLLQSLVGVVPDYGKGVAFIVIYLGSHEIGMLTGPHAVKNGFDNLFADRRSKTIPTAAVVMKVNGEGITLTDHEHRLFFRMHFPMKNFRYCEMDPAHRHWECRDEVSGDSRAPSCFGIVCSSATDPLVNECHMFAEFEQPASLLVEEIRRWNERSF</sequence>
<name>A0AAJ6QTM0_9ACAR</name>
<dbReference type="Gene3D" id="2.30.29.30">
    <property type="entry name" value="Pleckstrin-homology domain (PH domain)/Phosphotyrosine-binding domain (PTB)"/>
    <property type="match status" value="1"/>
</dbReference>
<dbReference type="SUPFAM" id="SSF55550">
    <property type="entry name" value="SH2 domain"/>
    <property type="match status" value="1"/>
</dbReference>
<protein>
    <submittedName>
        <fullName evidence="7">Tensin</fullName>
    </submittedName>
</protein>
<dbReference type="InterPro" id="IPR036860">
    <property type="entry name" value="SH2_dom_sf"/>
</dbReference>
<dbReference type="SMART" id="SM00462">
    <property type="entry name" value="PTB"/>
    <property type="match status" value="1"/>
</dbReference>
<dbReference type="InterPro" id="IPR000980">
    <property type="entry name" value="SH2"/>
</dbReference>
<evidence type="ECO:0000259" key="5">
    <source>
        <dbReference type="PROSITE" id="PS50001"/>
    </source>
</evidence>
<dbReference type="InterPro" id="IPR013625">
    <property type="entry name" value="PTB"/>
</dbReference>
<evidence type="ECO:0000313" key="6">
    <source>
        <dbReference type="Proteomes" id="UP000694867"/>
    </source>
</evidence>
<keyword evidence="6" id="KW-1185">Reference proteome</keyword>
<dbReference type="PANTHER" id="PTHR45734">
    <property type="entry name" value="TENSIN"/>
    <property type="match status" value="1"/>
</dbReference>
<feature type="compositionally biased region" description="Basic and acidic residues" evidence="4">
    <location>
        <begin position="230"/>
        <end position="245"/>
    </location>
</feature>
<evidence type="ECO:0000313" key="7">
    <source>
        <dbReference type="RefSeq" id="XP_003743681.2"/>
    </source>
</evidence>
<evidence type="ECO:0000256" key="3">
    <source>
        <dbReference type="PROSITE-ProRule" id="PRU00191"/>
    </source>
</evidence>
<dbReference type="InterPro" id="IPR006020">
    <property type="entry name" value="PTB/PI_dom"/>
</dbReference>
<feature type="compositionally biased region" description="Polar residues" evidence="4">
    <location>
        <begin position="182"/>
        <end position="193"/>
    </location>
</feature>
<dbReference type="GO" id="GO:0005925">
    <property type="term" value="C:focal adhesion"/>
    <property type="evidence" value="ECO:0007669"/>
    <property type="project" value="TreeGrafter"/>
</dbReference>
<feature type="compositionally biased region" description="Basic and acidic residues" evidence="4">
    <location>
        <begin position="195"/>
        <end position="210"/>
    </location>
</feature>
<feature type="compositionally biased region" description="Polar residues" evidence="4">
    <location>
        <begin position="265"/>
        <end position="274"/>
    </location>
</feature>
<dbReference type="PROSITE" id="PS50001">
    <property type="entry name" value="SH2"/>
    <property type="match status" value="1"/>
</dbReference>
<feature type="region of interest" description="Disordered" evidence="4">
    <location>
        <begin position="229"/>
        <end position="279"/>
    </location>
</feature>
<accession>A0AAJ6QTM0</accession>
<dbReference type="Pfam" id="PF00017">
    <property type="entry name" value="SH2"/>
    <property type="match status" value="1"/>
</dbReference>
<reference evidence="7" key="1">
    <citation type="submission" date="2025-08" db="UniProtKB">
        <authorList>
            <consortium name="RefSeq"/>
        </authorList>
    </citation>
    <scope>IDENTIFICATION</scope>
</reference>
<evidence type="ECO:0000256" key="1">
    <source>
        <dbReference type="ARBA" id="ARBA00007881"/>
    </source>
</evidence>
<dbReference type="PRINTS" id="PR00401">
    <property type="entry name" value="SH2DOMAIN"/>
</dbReference>
<evidence type="ECO:0000256" key="2">
    <source>
        <dbReference type="ARBA" id="ARBA00022999"/>
    </source>
</evidence>
<dbReference type="RefSeq" id="XP_003743681.2">
    <property type="nucleotide sequence ID" value="XM_003743633.2"/>
</dbReference>
<dbReference type="Proteomes" id="UP000694867">
    <property type="component" value="Unplaced"/>
</dbReference>
<dbReference type="InterPro" id="IPR011993">
    <property type="entry name" value="PH-like_dom_sf"/>
</dbReference>
<feature type="domain" description="SH2" evidence="5">
    <location>
        <begin position="342"/>
        <end position="443"/>
    </location>
</feature>
<organism evidence="6 7">
    <name type="scientific">Galendromus occidentalis</name>
    <name type="common">western predatory mite</name>
    <dbReference type="NCBI Taxonomy" id="34638"/>
    <lineage>
        <taxon>Eukaryota</taxon>
        <taxon>Metazoa</taxon>
        <taxon>Ecdysozoa</taxon>
        <taxon>Arthropoda</taxon>
        <taxon>Chelicerata</taxon>
        <taxon>Arachnida</taxon>
        <taxon>Acari</taxon>
        <taxon>Parasitiformes</taxon>
        <taxon>Mesostigmata</taxon>
        <taxon>Gamasina</taxon>
        <taxon>Phytoseioidea</taxon>
        <taxon>Phytoseiidae</taxon>
        <taxon>Typhlodrominae</taxon>
        <taxon>Galendromus</taxon>
    </lineage>
</organism>
<keyword evidence="2 3" id="KW-0727">SH2 domain</keyword>
<dbReference type="Gene3D" id="3.30.505.10">
    <property type="entry name" value="SH2 domain"/>
    <property type="match status" value="1"/>
</dbReference>
<evidence type="ECO:0000256" key="4">
    <source>
        <dbReference type="SAM" id="MobiDB-lite"/>
    </source>
</evidence>
<dbReference type="SMART" id="SM00252">
    <property type="entry name" value="SH2"/>
    <property type="match status" value="1"/>
</dbReference>
<proteinExistence type="inferred from homology"/>
<gene>
    <name evidence="7" type="primary">LOC100908647</name>
</gene>
<dbReference type="PANTHER" id="PTHR45734:SF10">
    <property type="entry name" value="BLISTERY, ISOFORM A"/>
    <property type="match status" value="1"/>
</dbReference>